<dbReference type="KEGG" id="cch:Cag_1067"/>
<dbReference type="EMBL" id="CP000108">
    <property type="protein sequence ID" value="ABB28329.1"/>
    <property type="molecule type" value="Genomic_DNA"/>
</dbReference>
<dbReference type="STRING" id="340177.Cag_1067"/>
<organism evidence="1">
    <name type="scientific">Chlorobium chlorochromatii (strain CaD3)</name>
    <dbReference type="NCBI Taxonomy" id="340177"/>
    <lineage>
        <taxon>Bacteria</taxon>
        <taxon>Pseudomonadati</taxon>
        <taxon>Chlorobiota</taxon>
        <taxon>Chlorobiia</taxon>
        <taxon>Chlorobiales</taxon>
        <taxon>Chlorobiaceae</taxon>
        <taxon>Chlorobium/Pelodictyon group</taxon>
        <taxon>Chlorobium</taxon>
    </lineage>
</organism>
<dbReference type="AlphaFoldDB" id="Q3ARP6"/>
<dbReference type="InterPro" id="IPR025427">
    <property type="entry name" value="DUF4160"/>
</dbReference>
<protein>
    <recommendedName>
        <fullName evidence="2">Transcriptional regulator</fullName>
    </recommendedName>
</protein>
<dbReference type="eggNOG" id="ENOG5032YDN">
    <property type="taxonomic scope" value="Bacteria"/>
</dbReference>
<accession>Q3ARP6</accession>
<name>Q3ARP6_CHLCH</name>
<dbReference type="Pfam" id="PF13711">
    <property type="entry name" value="DUF4160"/>
    <property type="match status" value="1"/>
</dbReference>
<gene>
    <name evidence="1" type="ordered locus">Cag_1067</name>
</gene>
<proteinExistence type="predicted"/>
<dbReference type="HOGENOM" id="CLU_162083_0_0_10"/>
<evidence type="ECO:0000313" key="1">
    <source>
        <dbReference type="EMBL" id="ABB28329.1"/>
    </source>
</evidence>
<reference evidence="1" key="1">
    <citation type="submission" date="2005-08" db="EMBL/GenBank/DDBJ databases">
        <title>Complete sequence of Chlorobium chlorochromatii CaD3.</title>
        <authorList>
            <person name="Copeland A."/>
            <person name="Lucas S."/>
            <person name="Lapidus A."/>
            <person name="Barry K."/>
            <person name="Detter J.C."/>
            <person name="Glavina T."/>
            <person name="Hammon N."/>
            <person name="Israni S."/>
            <person name="Pitluck S."/>
            <person name="Bryant D."/>
            <person name="Schmutz J."/>
            <person name="Larimer F."/>
            <person name="Land M."/>
            <person name="Kyrpides N."/>
            <person name="Ivanova N."/>
            <person name="Richardson P."/>
        </authorList>
    </citation>
    <scope>NUCLEOTIDE SEQUENCE [LARGE SCALE GENOMIC DNA]</scope>
    <source>
        <strain evidence="1">CaD3</strain>
    </source>
</reference>
<sequence length="89" mass="10636">MVKKQKYMPEISRFLGIIISMYFDEHNPPHIHVQYNEYRAAMDIYDFNIIAGSLPAKVRGLVAEWMELHSEELLKMWETKEFHRITPLV</sequence>
<evidence type="ECO:0008006" key="2">
    <source>
        <dbReference type="Google" id="ProtNLM"/>
    </source>
</evidence>